<organism evidence="2 3">
    <name type="scientific">Candidatus Rhodobacter oscarellae</name>
    <dbReference type="NCBI Taxonomy" id="1675527"/>
    <lineage>
        <taxon>Bacteria</taxon>
        <taxon>Pseudomonadati</taxon>
        <taxon>Pseudomonadota</taxon>
        <taxon>Alphaproteobacteria</taxon>
        <taxon>Rhodobacterales</taxon>
        <taxon>Rhodobacter group</taxon>
        <taxon>Rhodobacter</taxon>
    </lineage>
</organism>
<dbReference type="AlphaFoldDB" id="A0A0J9EAY8"/>
<dbReference type="EMBL" id="LFTY01000001">
    <property type="protein sequence ID" value="KMW59942.1"/>
    <property type="molecule type" value="Genomic_DNA"/>
</dbReference>
<dbReference type="PATRIC" id="fig|1675527.3.peg.112"/>
<reference evidence="2 3" key="1">
    <citation type="submission" date="2015-06" db="EMBL/GenBank/DDBJ databases">
        <title>Draft genome sequence of an Alphaproteobacteria species associated to the Mediterranean sponge Oscarella lobularis.</title>
        <authorList>
            <person name="Jourda C."/>
            <person name="Santini S."/>
            <person name="Claverie J.-M."/>
        </authorList>
    </citation>
    <scope>NUCLEOTIDE SEQUENCE [LARGE SCALE GENOMIC DNA]</scope>
    <source>
        <strain evidence="2">IGS</strain>
    </source>
</reference>
<evidence type="ECO:0000313" key="2">
    <source>
        <dbReference type="EMBL" id="KMW59942.1"/>
    </source>
</evidence>
<name>A0A0J9EAY8_9RHOB</name>
<dbReference type="RefSeq" id="WP_049641085.1">
    <property type="nucleotide sequence ID" value="NZ_LFTY01000001.1"/>
</dbReference>
<feature type="region of interest" description="Disordered" evidence="1">
    <location>
        <begin position="42"/>
        <end position="84"/>
    </location>
</feature>
<evidence type="ECO:0000256" key="1">
    <source>
        <dbReference type="SAM" id="MobiDB-lite"/>
    </source>
</evidence>
<protein>
    <submittedName>
        <fullName evidence="2">Uncharacterized protein</fullName>
    </submittedName>
</protein>
<sequence>MAHPTKIATCNYCGTRAALVLTGRTRHELACSGCGAPLHDLKSLPLEPSRKKTRQTREYGISHAPSPKKSKPQRKRKKSKKKSRMRGFFEEAFDVLEDIFD</sequence>
<keyword evidence="3" id="KW-1185">Reference proteome</keyword>
<accession>A0A0J9EAY8</accession>
<evidence type="ECO:0000313" key="3">
    <source>
        <dbReference type="Proteomes" id="UP000037178"/>
    </source>
</evidence>
<comment type="caution">
    <text evidence="2">The sequence shown here is derived from an EMBL/GenBank/DDBJ whole genome shotgun (WGS) entry which is preliminary data.</text>
</comment>
<feature type="compositionally biased region" description="Basic residues" evidence="1">
    <location>
        <begin position="66"/>
        <end position="84"/>
    </location>
</feature>
<gene>
    <name evidence="2" type="ORF">AIOL_000091</name>
</gene>
<dbReference type="Proteomes" id="UP000037178">
    <property type="component" value="Unassembled WGS sequence"/>
</dbReference>
<dbReference type="STRING" id="1675527.AIOL_000091"/>
<dbReference type="OrthoDB" id="7868311at2"/>
<proteinExistence type="predicted"/>